<dbReference type="Pfam" id="PF00528">
    <property type="entry name" value="BPD_transp_1"/>
    <property type="match status" value="1"/>
</dbReference>
<dbReference type="OrthoDB" id="8557224at2"/>
<dbReference type="AlphaFoldDB" id="A0A1M6AZD4"/>
<protein>
    <submittedName>
        <fullName evidence="9">Phosphonate transport system permease protein</fullName>
    </submittedName>
</protein>
<evidence type="ECO:0000313" key="9">
    <source>
        <dbReference type="EMBL" id="SHI41801.1"/>
    </source>
</evidence>
<comment type="similarity">
    <text evidence="7">Belongs to the binding-protein-dependent transport system permease family.</text>
</comment>
<dbReference type="Gene3D" id="1.10.3720.10">
    <property type="entry name" value="MetI-like"/>
    <property type="match status" value="1"/>
</dbReference>
<evidence type="ECO:0000256" key="5">
    <source>
        <dbReference type="ARBA" id="ARBA00022989"/>
    </source>
</evidence>
<feature type="transmembrane region" description="Helical" evidence="7">
    <location>
        <begin position="246"/>
        <end position="265"/>
    </location>
</feature>
<sequence>MNLLRVNKGTVGMSPKEFRRENKLISIMYTLGIVSLTIIASIAIEFEVFGIFSGTAKVVERITEIYLPPNFTEIDKMIEEIWVTIILSISSGVIGSIFAYMAALLVSKTTGMNRVVAFIARGLATLSRNIPGPIWAIVLLMAFWYGEFLALLVMTMMTFGLNTRIFNDMIDETSKGGILALESTGADWMQVVFQAVIPETIPSVVSWTLYAVEYNIRYATIVGMLSGGGIGYLIGIYKDFRRFDELMAAVVFIVVVIMVFDQLSIQIRKRILG</sequence>
<dbReference type="SUPFAM" id="SSF161098">
    <property type="entry name" value="MetI-like"/>
    <property type="match status" value="1"/>
</dbReference>
<dbReference type="GO" id="GO:0055085">
    <property type="term" value="P:transmembrane transport"/>
    <property type="evidence" value="ECO:0007669"/>
    <property type="project" value="InterPro"/>
</dbReference>
<dbReference type="PANTHER" id="PTHR30043">
    <property type="entry name" value="PHOSPHONATES TRANSPORT SYSTEM PERMEASE PROTEIN"/>
    <property type="match status" value="1"/>
</dbReference>
<dbReference type="InterPro" id="IPR035906">
    <property type="entry name" value="MetI-like_sf"/>
</dbReference>
<keyword evidence="5 7" id="KW-1133">Transmembrane helix</keyword>
<feature type="transmembrane region" description="Helical" evidence="7">
    <location>
        <begin position="81"/>
        <end position="106"/>
    </location>
</feature>
<dbReference type="GO" id="GO:0005886">
    <property type="term" value="C:plasma membrane"/>
    <property type="evidence" value="ECO:0007669"/>
    <property type="project" value="UniProtKB-SubCell"/>
</dbReference>
<keyword evidence="2 7" id="KW-0813">Transport</keyword>
<gene>
    <name evidence="9" type="ORF">SAMN02745751_00302</name>
</gene>
<organism evidence="9 10">
    <name type="scientific">Dethiosulfatibacter aminovorans DSM 17477</name>
    <dbReference type="NCBI Taxonomy" id="1121476"/>
    <lineage>
        <taxon>Bacteria</taxon>
        <taxon>Bacillati</taxon>
        <taxon>Bacillota</taxon>
        <taxon>Tissierellia</taxon>
        <taxon>Dethiosulfatibacter</taxon>
    </lineage>
</organism>
<evidence type="ECO:0000256" key="3">
    <source>
        <dbReference type="ARBA" id="ARBA00022475"/>
    </source>
</evidence>
<proteinExistence type="inferred from homology"/>
<feature type="transmembrane region" description="Helical" evidence="7">
    <location>
        <begin position="24"/>
        <end position="44"/>
    </location>
</feature>
<feature type="transmembrane region" description="Helical" evidence="7">
    <location>
        <begin position="216"/>
        <end position="234"/>
    </location>
</feature>
<comment type="subcellular location">
    <subcellularLocation>
        <location evidence="1 7">Cell membrane</location>
        <topology evidence="1 7">Multi-pass membrane protein</topology>
    </subcellularLocation>
</comment>
<dbReference type="STRING" id="1121476.SAMN02745751_00302"/>
<evidence type="ECO:0000256" key="1">
    <source>
        <dbReference type="ARBA" id="ARBA00004651"/>
    </source>
</evidence>
<name>A0A1M6AZD4_9FIRM</name>
<dbReference type="InterPro" id="IPR000515">
    <property type="entry name" value="MetI-like"/>
</dbReference>
<keyword evidence="10" id="KW-1185">Reference proteome</keyword>
<feature type="transmembrane region" description="Helical" evidence="7">
    <location>
        <begin position="134"/>
        <end position="159"/>
    </location>
</feature>
<evidence type="ECO:0000259" key="8">
    <source>
        <dbReference type="PROSITE" id="PS50928"/>
    </source>
</evidence>
<feature type="domain" description="ABC transmembrane type-1" evidence="8">
    <location>
        <begin position="81"/>
        <end position="264"/>
    </location>
</feature>
<dbReference type="PANTHER" id="PTHR30043:SF1">
    <property type="entry name" value="ABC TRANSPORT SYSTEM PERMEASE PROTEIN P69"/>
    <property type="match status" value="1"/>
</dbReference>
<accession>A0A1M6AZD4</accession>
<reference evidence="9 10" key="1">
    <citation type="submission" date="2016-11" db="EMBL/GenBank/DDBJ databases">
        <authorList>
            <person name="Jaros S."/>
            <person name="Januszkiewicz K."/>
            <person name="Wedrychowicz H."/>
        </authorList>
    </citation>
    <scope>NUCLEOTIDE SEQUENCE [LARGE SCALE GENOMIC DNA]</scope>
    <source>
        <strain evidence="9 10">DSM 17477</strain>
    </source>
</reference>
<dbReference type="EMBL" id="FQZL01000004">
    <property type="protein sequence ID" value="SHI41801.1"/>
    <property type="molecule type" value="Genomic_DNA"/>
</dbReference>
<evidence type="ECO:0000256" key="6">
    <source>
        <dbReference type="ARBA" id="ARBA00023136"/>
    </source>
</evidence>
<dbReference type="RefSeq" id="WP_094762625.1">
    <property type="nucleotide sequence ID" value="NZ_FQZL01000004.1"/>
</dbReference>
<keyword evidence="4 7" id="KW-0812">Transmembrane</keyword>
<evidence type="ECO:0000256" key="7">
    <source>
        <dbReference type="RuleBase" id="RU363032"/>
    </source>
</evidence>
<evidence type="ECO:0000313" key="10">
    <source>
        <dbReference type="Proteomes" id="UP000184052"/>
    </source>
</evidence>
<evidence type="ECO:0000256" key="2">
    <source>
        <dbReference type="ARBA" id="ARBA00022448"/>
    </source>
</evidence>
<dbReference type="Proteomes" id="UP000184052">
    <property type="component" value="Unassembled WGS sequence"/>
</dbReference>
<keyword evidence="3" id="KW-1003">Cell membrane</keyword>
<evidence type="ECO:0000256" key="4">
    <source>
        <dbReference type="ARBA" id="ARBA00022692"/>
    </source>
</evidence>
<keyword evidence="6 7" id="KW-0472">Membrane</keyword>
<dbReference type="PROSITE" id="PS50928">
    <property type="entry name" value="ABC_TM1"/>
    <property type="match status" value="1"/>
</dbReference>